<dbReference type="RefSeq" id="WP_041165548.1">
    <property type="nucleotide sequence ID" value="NZ_CABHET010000053.1"/>
</dbReference>
<evidence type="ECO:0000313" key="2">
    <source>
        <dbReference type="Proteomes" id="UP000464389"/>
    </source>
</evidence>
<dbReference type="SUPFAM" id="SSF47413">
    <property type="entry name" value="lambda repressor-like DNA-binding domains"/>
    <property type="match status" value="1"/>
</dbReference>
<proteinExistence type="predicted"/>
<gene>
    <name evidence="1" type="ORF">GW952_02955</name>
</gene>
<reference evidence="1 2" key="1">
    <citation type="submission" date="2020-01" db="EMBL/GenBank/DDBJ databases">
        <title>Bactrocera dorsalis gut bacteria genome.</title>
        <authorList>
            <person name="Zhang H."/>
            <person name="Cai Z."/>
        </authorList>
    </citation>
    <scope>NUCLEOTIDE SEQUENCE [LARGE SCALE GENOMIC DNA]</scope>
    <source>
        <strain evidence="1 2">BD177</strain>
    </source>
</reference>
<name>A0A2J5TP83_9ENTR</name>
<dbReference type="GO" id="GO:0003677">
    <property type="term" value="F:DNA binding"/>
    <property type="evidence" value="ECO:0007669"/>
    <property type="project" value="InterPro"/>
</dbReference>
<dbReference type="EMBL" id="CP048108">
    <property type="protein sequence ID" value="QHS44642.1"/>
    <property type="molecule type" value="Genomic_DNA"/>
</dbReference>
<organism evidence="1 2">
    <name type="scientific">Klebsiella michiganensis</name>
    <dbReference type="NCBI Taxonomy" id="1134687"/>
    <lineage>
        <taxon>Bacteria</taxon>
        <taxon>Pseudomonadati</taxon>
        <taxon>Pseudomonadota</taxon>
        <taxon>Gammaproteobacteria</taxon>
        <taxon>Enterobacterales</taxon>
        <taxon>Enterobacteriaceae</taxon>
        <taxon>Klebsiella/Raoultella group</taxon>
        <taxon>Klebsiella</taxon>
    </lineage>
</organism>
<dbReference type="InterPro" id="IPR010982">
    <property type="entry name" value="Lambda_DNA-bd_dom_sf"/>
</dbReference>
<evidence type="ECO:0000313" key="1">
    <source>
        <dbReference type="EMBL" id="QHS44642.1"/>
    </source>
</evidence>
<protein>
    <submittedName>
        <fullName evidence="1">Transcriptional regulator</fullName>
    </submittedName>
</protein>
<dbReference type="AlphaFoldDB" id="A0A2J5TP83"/>
<dbReference type="Pfam" id="PF14549">
    <property type="entry name" value="P22_Cro"/>
    <property type="match status" value="1"/>
</dbReference>
<sequence>MLTTDAIKYFGSKRKLAEAAGVKAPTVYAWGRLVPEGKAARLSLMTDGELVYDPKAYQLPAKSA</sequence>
<dbReference type="Gene3D" id="1.10.260.40">
    <property type="entry name" value="lambda repressor-like DNA-binding domains"/>
    <property type="match status" value="1"/>
</dbReference>
<dbReference type="Proteomes" id="UP000464389">
    <property type="component" value="Chromosome"/>
</dbReference>
<accession>A0A2J5TP83</accession>